<dbReference type="Proteomes" id="UP000185839">
    <property type="component" value="Unassembled WGS sequence"/>
</dbReference>
<name>A0A1N7J9E8_9FLAO</name>
<protein>
    <submittedName>
        <fullName evidence="1">Uncharacterized protein</fullName>
    </submittedName>
</protein>
<dbReference type="STRING" id="713588.SAMN05421789_101295"/>
<proteinExistence type="predicted"/>
<accession>A0A1N7J9E8</accession>
<dbReference type="AlphaFoldDB" id="A0A1N7J9E8"/>
<organism evidence="1 2">
    <name type="scientific">Kaistella chaponensis</name>
    <dbReference type="NCBI Taxonomy" id="713588"/>
    <lineage>
        <taxon>Bacteria</taxon>
        <taxon>Pseudomonadati</taxon>
        <taxon>Bacteroidota</taxon>
        <taxon>Flavobacteriia</taxon>
        <taxon>Flavobacteriales</taxon>
        <taxon>Weeksellaceae</taxon>
        <taxon>Chryseobacterium group</taxon>
        <taxon>Kaistella</taxon>
    </lineage>
</organism>
<dbReference type="OrthoDB" id="865359at2"/>
<evidence type="ECO:0000313" key="2">
    <source>
        <dbReference type="Proteomes" id="UP000185839"/>
    </source>
</evidence>
<gene>
    <name evidence="1" type="ORF">SAMN05421789_101295</name>
</gene>
<reference evidence="2" key="1">
    <citation type="submission" date="2017-01" db="EMBL/GenBank/DDBJ databases">
        <authorList>
            <person name="Varghese N."/>
            <person name="Submissions S."/>
        </authorList>
    </citation>
    <scope>NUCLEOTIDE SEQUENCE [LARGE SCALE GENOMIC DNA]</scope>
    <source>
        <strain evidence="2">DSM 23145</strain>
    </source>
</reference>
<dbReference type="RefSeq" id="WP_076384634.1">
    <property type="nucleotide sequence ID" value="NZ_FTOI01000001.1"/>
</dbReference>
<dbReference type="EMBL" id="FTOI01000001">
    <property type="protein sequence ID" value="SIS45962.1"/>
    <property type="molecule type" value="Genomic_DNA"/>
</dbReference>
<evidence type="ECO:0000313" key="1">
    <source>
        <dbReference type="EMBL" id="SIS45962.1"/>
    </source>
</evidence>
<keyword evidence="2" id="KW-1185">Reference proteome</keyword>
<sequence>MSEDQKPDYAALNKQWAKELMENSAAQEYCNPYSAFSFKYFCEAYARTKSYGLQWGEMYQRLNEKKQNEWIDAGYTHLCIIQQKKLFDAQCLWRADQLDIKEIEVCFDFLVWEKDVLNCPFIEDITEQEVDWYCQYLSQNNVDLKQGWLSNWQDYENIKEAYATDNGNRNVPEWYDFHNGKTGNGILLILPDLRGQREKFYANLAREAMRRENPPPPPRDPELDKPWMNFMETNLHLELAKQIEDKHTFRLMQEYVTATEHHQSYEYERAQEDFRYLSEIKDELVPIESHYDYRQALSRAVENYKCRKIAEHFYSAFRKYKQMRYMGFQLGTEVEKEQFKSFTDLGKPGKNFILKGREKNGEPRDFNF</sequence>